<keyword evidence="1" id="KW-0472">Membrane</keyword>
<protein>
    <submittedName>
        <fullName evidence="2">Uncharacterized protein</fullName>
    </submittedName>
</protein>
<keyword evidence="1" id="KW-0812">Transmembrane</keyword>
<dbReference type="EMBL" id="BTGU01000013">
    <property type="protein sequence ID" value="GMN41730.1"/>
    <property type="molecule type" value="Genomic_DNA"/>
</dbReference>
<comment type="caution">
    <text evidence="2">The sequence shown here is derived from an EMBL/GenBank/DDBJ whole genome shotgun (WGS) entry which is preliminary data.</text>
</comment>
<evidence type="ECO:0000313" key="3">
    <source>
        <dbReference type="Proteomes" id="UP001187192"/>
    </source>
</evidence>
<feature type="transmembrane region" description="Helical" evidence="1">
    <location>
        <begin position="120"/>
        <end position="142"/>
    </location>
</feature>
<dbReference type="Proteomes" id="UP001187192">
    <property type="component" value="Unassembled WGS sequence"/>
</dbReference>
<evidence type="ECO:0000313" key="2">
    <source>
        <dbReference type="EMBL" id="GMN41730.1"/>
    </source>
</evidence>
<dbReference type="AlphaFoldDB" id="A0AA87ZZ19"/>
<name>A0AA87ZZ19_FICCA</name>
<sequence length="145" mass="15830">MKYNGFQYGGWVEFLDKSRVGFRYGVEGQGWVSRSNFGMGVEVGVGVGVGVGVVFRDEGRCRVSRRRSGSGQVTGRVGSGFRNGVRFEFRDGGRVSKWRLGLIFRTGVGIGFRDVGWGRILRLALGLGSGFGIWFGLGFGFWGQG</sequence>
<reference evidence="2" key="1">
    <citation type="submission" date="2023-07" db="EMBL/GenBank/DDBJ databases">
        <title>draft genome sequence of fig (Ficus carica).</title>
        <authorList>
            <person name="Takahashi T."/>
            <person name="Nishimura K."/>
        </authorList>
    </citation>
    <scope>NUCLEOTIDE SEQUENCE</scope>
</reference>
<organism evidence="2 3">
    <name type="scientific">Ficus carica</name>
    <name type="common">Common fig</name>
    <dbReference type="NCBI Taxonomy" id="3494"/>
    <lineage>
        <taxon>Eukaryota</taxon>
        <taxon>Viridiplantae</taxon>
        <taxon>Streptophyta</taxon>
        <taxon>Embryophyta</taxon>
        <taxon>Tracheophyta</taxon>
        <taxon>Spermatophyta</taxon>
        <taxon>Magnoliopsida</taxon>
        <taxon>eudicotyledons</taxon>
        <taxon>Gunneridae</taxon>
        <taxon>Pentapetalae</taxon>
        <taxon>rosids</taxon>
        <taxon>fabids</taxon>
        <taxon>Rosales</taxon>
        <taxon>Moraceae</taxon>
        <taxon>Ficeae</taxon>
        <taxon>Ficus</taxon>
    </lineage>
</organism>
<keyword evidence="3" id="KW-1185">Reference proteome</keyword>
<feature type="transmembrane region" description="Helical" evidence="1">
    <location>
        <begin position="37"/>
        <end position="55"/>
    </location>
</feature>
<evidence type="ECO:0000256" key="1">
    <source>
        <dbReference type="SAM" id="Phobius"/>
    </source>
</evidence>
<gene>
    <name evidence="2" type="ORF">TIFTF001_010958</name>
</gene>
<proteinExistence type="predicted"/>
<accession>A0AA87ZZ19</accession>
<keyword evidence="1" id="KW-1133">Transmembrane helix</keyword>